<dbReference type="AlphaFoldDB" id="A0A147I8N3"/>
<feature type="transmembrane region" description="Helical" evidence="1">
    <location>
        <begin position="86"/>
        <end position="107"/>
    </location>
</feature>
<dbReference type="Proteomes" id="UP000074310">
    <property type="component" value="Unassembled WGS sequence"/>
</dbReference>
<protein>
    <recommendedName>
        <fullName evidence="4">Glycosyltransferase RgtA/B/C/D-like domain-containing protein</fullName>
    </recommendedName>
</protein>
<feature type="transmembrane region" description="Helical" evidence="1">
    <location>
        <begin position="320"/>
        <end position="340"/>
    </location>
</feature>
<feature type="transmembrane region" description="Helical" evidence="1">
    <location>
        <begin position="113"/>
        <end position="132"/>
    </location>
</feature>
<name>A0A147I8N3_9SPHN</name>
<evidence type="ECO:0000313" key="2">
    <source>
        <dbReference type="EMBL" id="KTT75396.1"/>
    </source>
</evidence>
<keyword evidence="1" id="KW-1133">Transmembrane helix</keyword>
<feature type="transmembrane region" description="Helical" evidence="1">
    <location>
        <begin position="237"/>
        <end position="256"/>
    </location>
</feature>
<keyword evidence="1" id="KW-0472">Membrane</keyword>
<reference evidence="2 3" key="1">
    <citation type="journal article" date="2016" name="Front. Microbiol.">
        <title>Genomic Resource of Rice Seed Associated Bacteria.</title>
        <authorList>
            <person name="Midha S."/>
            <person name="Bansal K."/>
            <person name="Sharma S."/>
            <person name="Kumar N."/>
            <person name="Patil P.P."/>
            <person name="Chaudhry V."/>
            <person name="Patil P.B."/>
        </authorList>
    </citation>
    <scope>NUCLEOTIDE SEQUENCE [LARGE SCALE GENOMIC DNA]</scope>
    <source>
        <strain evidence="2 3">NS334</strain>
    </source>
</reference>
<sequence length="574" mass="60599">MWAFAALLHVALAWDDILVRRFSDADDQMRLLEVRDWLAGQSWFDVAQHRLNGGDFPMHWSRLVDLLPAGVIVLLRPLLGAVLAEHVMLVVVPLLTLLAAMLLIALITRRLSTERAAIAAALLVVMPGPLMWQMRPLRIDHHGWQVVLTLVAAHAMVGRPTARNGAIAGAALAALLTISLEGMPIVAAMLGVASLGWALQPARGASLRTLGLTLAGTAALLHLATRGPGFWAPACDAVAPAWLAVLAVAGVGLTLARLATRFGTVARLGAVAFAGLASGGTLLALAPQCLAGPFATLPPIVYHQWYVVVLEGRPLWEQEGAVVLLSLGLPAVGLIGGALAWRDAAGTARERWTIMLALFGAATMVAILVLRASATANALAMPGAGVLLARLFVRARAIPHVLPRFSATLGLGLLAAPGAATALAFATVTPSTTKATTAHRPVCDGSYDMRALAALPVGTIFAPIDLSPGLLVDTRHRAIAGGYHRSPWAMARVMIGFGASPAPARAVILASRADYLAACPGTNEMERNRRRAPNGLWARLERGERFDWLQPLPIRGPALAWRIIRPLPEGRSAP</sequence>
<evidence type="ECO:0000313" key="3">
    <source>
        <dbReference type="Proteomes" id="UP000074310"/>
    </source>
</evidence>
<keyword evidence="1" id="KW-0812">Transmembrane</keyword>
<comment type="caution">
    <text evidence="2">The sequence shown here is derived from an EMBL/GenBank/DDBJ whole genome shotgun (WGS) entry which is preliminary data.</text>
</comment>
<gene>
    <name evidence="2" type="ORF">NS334_03585</name>
</gene>
<accession>A0A147I8N3</accession>
<organism evidence="2 3">
    <name type="scientific">Sphingomonas endophytica</name>
    <dbReference type="NCBI Taxonomy" id="869719"/>
    <lineage>
        <taxon>Bacteria</taxon>
        <taxon>Pseudomonadati</taxon>
        <taxon>Pseudomonadota</taxon>
        <taxon>Alphaproteobacteria</taxon>
        <taxon>Sphingomonadales</taxon>
        <taxon>Sphingomonadaceae</taxon>
        <taxon>Sphingomonas</taxon>
    </lineage>
</organism>
<evidence type="ECO:0008006" key="4">
    <source>
        <dbReference type="Google" id="ProtNLM"/>
    </source>
</evidence>
<feature type="transmembrane region" description="Helical" evidence="1">
    <location>
        <begin position="168"/>
        <end position="193"/>
    </location>
</feature>
<feature type="transmembrane region" description="Helical" evidence="1">
    <location>
        <begin position="352"/>
        <end position="370"/>
    </location>
</feature>
<feature type="transmembrane region" description="Helical" evidence="1">
    <location>
        <begin position="405"/>
        <end position="426"/>
    </location>
</feature>
<keyword evidence="3" id="KW-1185">Reference proteome</keyword>
<evidence type="ECO:0000256" key="1">
    <source>
        <dbReference type="SAM" id="Phobius"/>
    </source>
</evidence>
<proteinExistence type="predicted"/>
<feature type="transmembrane region" description="Helical" evidence="1">
    <location>
        <begin position="205"/>
        <end position="225"/>
    </location>
</feature>
<feature type="transmembrane region" description="Helical" evidence="1">
    <location>
        <begin position="268"/>
        <end position="286"/>
    </location>
</feature>
<dbReference type="EMBL" id="LDTB01000008">
    <property type="protein sequence ID" value="KTT75396.1"/>
    <property type="molecule type" value="Genomic_DNA"/>
</dbReference>
<dbReference type="PATRIC" id="fig|869719.3.peg.3433"/>